<dbReference type="InterPro" id="IPR015943">
    <property type="entry name" value="WD40/YVTN_repeat-like_dom_sf"/>
</dbReference>
<dbReference type="PRINTS" id="PR00320">
    <property type="entry name" value="GPROTEINBRPT"/>
</dbReference>
<dbReference type="InterPro" id="IPR044536">
    <property type="entry name" value="PEX7"/>
</dbReference>
<keyword evidence="5 11" id="KW-0853">WD repeat</keyword>
<keyword evidence="8" id="KW-0576">Peroxisome</keyword>
<dbReference type="CDD" id="cd00200">
    <property type="entry name" value="WD40"/>
    <property type="match status" value="1"/>
</dbReference>
<keyword evidence="6" id="KW-0677">Repeat</keyword>
<dbReference type="OMA" id="FAVHWNL"/>
<feature type="repeat" description="WD" evidence="11">
    <location>
        <begin position="90"/>
        <end position="104"/>
    </location>
</feature>
<feature type="repeat" description="WD" evidence="11">
    <location>
        <begin position="157"/>
        <end position="194"/>
    </location>
</feature>
<keyword evidence="3" id="KW-0813">Transport</keyword>
<dbReference type="OrthoDB" id="273771at2759"/>
<dbReference type="InterPro" id="IPR019775">
    <property type="entry name" value="WD40_repeat_CS"/>
</dbReference>
<evidence type="ECO:0000256" key="4">
    <source>
        <dbReference type="ARBA" id="ARBA00022490"/>
    </source>
</evidence>
<evidence type="ECO:0000256" key="6">
    <source>
        <dbReference type="ARBA" id="ARBA00022737"/>
    </source>
</evidence>
<dbReference type="GO" id="GO:0005782">
    <property type="term" value="C:peroxisomal matrix"/>
    <property type="evidence" value="ECO:0007669"/>
    <property type="project" value="UniProtKB-SubCell"/>
</dbReference>
<comment type="caution">
    <text evidence="12">The sequence shown here is derived from an EMBL/GenBank/DDBJ whole genome shotgun (WGS) entry which is preliminary data.</text>
</comment>
<dbReference type="PROSITE" id="PS00678">
    <property type="entry name" value="WD_REPEATS_1"/>
    <property type="match status" value="3"/>
</dbReference>
<name>A0A066V553_TILAU</name>
<dbReference type="GO" id="GO:0005053">
    <property type="term" value="F:peroxisome matrix targeting signal-2 binding"/>
    <property type="evidence" value="ECO:0007669"/>
    <property type="project" value="InterPro"/>
</dbReference>
<proteinExistence type="inferred from homology"/>
<dbReference type="STRING" id="1037660.A0A066V553"/>
<dbReference type="PROSITE" id="PS50294">
    <property type="entry name" value="WD_REPEATS_REGION"/>
    <property type="match status" value="2"/>
</dbReference>
<evidence type="ECO:0000256" key="9">
    <source>
        <dbReference type="ARBA" id="ARBA00024017"/>
    </source>
</evidence>
<evidence type="ECO:0000256" key="1">
    <source>
        <dbReference type="ARBA" id="ARBA00004253"/>
    </source>
</evidence>
<dbReference type="InterPro" id="IPR020472">
    <property type="entry name" value="WD40_PAC1"/>
</dbReference>
<accession>A0A066V553</accession>
<comment type="subcellular location">
    <subcellularLocation>
        <location evidence="2">Cytoplasm</location>
        <location evidence="2">Cytosol</location>
    </subcellularLocation>
    <subcellularLocation>
        <location evidence="1">Peroxisome matrix</location>
    </subcellularLocation>
</comment>
<dbReference type="PANTHER" id="PTHR46027:SF1">
    <property type="entry name" value="PEROXISOMAL TARGETING SIGNAL 2 RECEPTOR"/>
    <property type="match status" value="1"/>
</dbReference>
<dbReference type="Gene3D" id="2.130.10.10">
    <property type="entry name" value="YVTN repeat-like/Quinoprotein amine dehydrogenase"/>
    <property type="match status" value="1"/>
</dbReference>
<organism evidence="12 13">
    <name type="scientific">Tilletiaria anomala (strain ATCC 24038 / CBS 436.72 / UBC 951)</name>
    <dbReference type="NCBI Taxonomy" id="1037660"/>
    <lineage>
        <taxon>Eukaryota</taxon>
        <taxon>Fungi</taxon>
        <taxon>Dikarya</taxon>
        <taxon>Basidiomycota</taxon>
        <taxon>Ustilaginomycotina</taxon>
        <taxon>Exobasidiomycetes</taxon>
        <taxon>Georgefischeriales</taxon>
        <taxon>Tilletiariaceae</taxon>
        <taxon>Tilletiaria</taxon>
    </lineage>
</organism>
<dbReference type="PANTHER" id="PTHR46027">
    <property type="entry name" value="PEROXISOMAL TARGETING SIGNAL 2 RECEPTOR"/>
    <property type="match status" value="1"/>
</dbReference>
<dbReference type="AlphaFoldDB" id="A0A066V553"/>
<evidence type="ECO:0000256" key="11">
    <source>
        <dbReference type="PROSITE-ProRule" id="PRU00221"/>
    </source>
</evidence>
<evidence type="ECO:0000256" key="10">
    <source>
        <dbReference type="ARBA" id="ARBA00032565"/>
    </source>
</evidence>
<dbReference type="GeneID" id="25265429"/>
<dbReference type="HOGENOM" id="CLU_046581_1_0_1"/>
<dbReference type="FunCoup" id="A0A066V553">
    <property type="interactions" value="53"/>
</dbReference>
<evidence type="ECO:0000313" key="12">
    <source>
        <dbReference type="EMBL" id="KDN36837.1"/>
    </source>
</evidence>
<dbReference type="InParanoid" id="A0A066V553"/>
<evidence type="ECO:0000256" key="7">
    <source>
        <dbReference type="ARBA" id="ARBA00022927"/>
    </source>
</evidence>
<dbReference type="SMART" id="SM00320">
    <property type="entry name" value="WD40"/>
    <property type="match status" value="6"/>
</dbReference>
<protein>
    <recommendedName>
        <fullName evidence="10">Peroxin-7</fullName>
    </recommendedName>
</protein>
<evidence type="ECO:0000313" key="13">
    <source>
        <dbReference type="Proteomes" id="UP000027361"/>
    </source>
</evidence>
<dbReference type="Proteomes" id="UP000027361">
    <property type="component" value="Unassembled WGS sequence"/>
</dbReference>
<feature type="repeat" description="WD" evidence="11">
    <location>
        <begin position="114"/>
        <end position="156"/>
    </location>
</feature>
<dbReference type="InterPro" id="IPR036322">
    <property type="entry name" value="WD40_repeat_dom_sf"/>
</dbReference>
<evidence type="ECO:0000256" key="3">
    <source>
        <dbReference type="ARBA" id="ARBA00022448"/>
    </source>
</evidence>
<keyword evidence="4" id="KW-0963">Cytoplasm</keyword>
<dbReference type="RefSeq" id="XP_013240183.1">
    <property type="nucleotide sequence ID" value="XM_013384729.1"/>
</dbReference>
<reference evidence="12 13" key="1">
    <citation type="submission" date="2014-05" db="EMBL/GenBank/DDBJ databases">
        <title>Draft genome sequence of a rare smut relative, Tilletiaria anomala UBC 951.</title>
        <authorList>
            <consortium name="DOE Joint Genome Institute"/>
            <person name="Toome M."/>
            <person name="Kuo A."/>
            <person name="Henrissat B."/>
            <person name="Lipzen A."/>
            <person name="Tritt A."/>
            <person name="Yoshinaga Y."/>
            <person name="Zane M."/>
            <person name="Barry K."/>
            <person name="Grigoriev I.V."/>
            <person name="Spatafora J.W."/>
            <person name="Aimea M.C."/>
        </authorList>
    </citation>
    <scope>NUCLEOTIDE SEQUENCE [LARGE SCALE GENOMIC DNA]</scope>
    <source>
        <strain evidence="12 13">UBC 951</strain>
    </source>
</reference>
<dbReference type="GO" id="GO:0016558">
    <property type="term" value="P:protein import into peroxisome matrix"/>
    <property type="evidence" value="ECO:0007669"/>
    <property type="project" value="InterPro"/>
</dbReference>
<dbReference type="EMBL" id="JMSN01000155">
    <property type="protein sequence ID" value="KDN36837.1"/>
    <property type="molecule type" value="Genomic_DNA"/>
</dbReference>
<gene>
    <name evidence="12" type="ORF">K437DRAFT_260003</name>
</gene>
<keyword evidence="13" id="KW-1185">Reference proteome</keyword>
<keyword evidence="7" id="KW-0653">Protein transport</keyword>
<dbReference type="Pfam" id="PF00400">
    <property type="entry name" value="WD40"/>
    <property type="match status" value="5"/>
</dbReference>
<feature type="repeat" description="WD" evidence="11">
    <location>
        <begin position="236"/>
        <end position="251"/>
    </location>
</feature>
<dbReference type="SUPFAM" id="SSF50978">
    <property type="entry name" value="WD40 repeat-like"/>
    <property type="match status" value="1"/>
</dbReference>
<feature type="repeat" description="WD" evidence="11">
    <location>
        <begin position="272"/>
        <end position="314"/>
    </location>
</feature>
<evidence type="ECO:0000256" key="2">
    <source>
        <dbReference type="ARBA" id="ARBA00004514"/>
    </source>
</evidence>
<evidence type="ECO:0000256" key="5">
    <source>
        <dbReference type="ARBA" id="ARBA00022574"/>
    </source>
</evidence>
<sequence length="368" mass="39006">MAMAAAGGPPIARVRTQGFSGYNVAWSPFFENRLAVAGAANYGLVGNGRVHVLSAELGPGPSAGLTVEKGYDTQDGLYDVAWSEVHENQLVTASGDGSIKLWDIGLNDHPIRNWHEHGREVFCVDWNNLKKELFASSSWDASVRIWHPERPTALAAITAHTACVYGCAWSPHDGDLIASASGDGCVRLFDLRTGGGAAPGIAGGPTPGVQHQPVATIPVGGEVLSLDWNKYRPMRIATGSTDRAVKVWDMRFVGAGKTPGVAGGEAMTSAVLLGHEYAVRKVAWSPHAANLVCSASYDMTARIWDVDAAQQQHNTGAGGIGMDAGPALRKMHDTHTEFVVGAAWALFQEGLVATCAWDCETHLWSALG</sequence>
<comment type="similarity">
    <text evidence="9">Belongs to the WD repeat peroxin-7 family.</text>
</comment>
<dbReference type="InterPro" id="IPR001680">
    <property type="entry name" value="WD40_rpt"/>
</dbReference>
<evidence type="ECO:0000256" key="8">
    <source>
        <dbReference type="ARBA" id="ARBA00023140"/>
    </source>
</evidence>
<dbReference type="PROSITE" id="PS50082">
    <property type="entry name" value="WD_REPEATS_2"/>
    <property type="match status" value="5"/>
</dbReference>
<dbReference type="GO" id="GO:0005829">
    <property type="term" value="C:cytosol"/>
    <property type="evidence" value="ECO:0007669"/>
    <property type="project" value="UniProtKB-SubCell"/>
</dbReference>